<sequence>MFISETYAYCNGLRHVHPGEKGLFFILTLFIALVNKSLLISLVLAGFIMAVLVAKARIPLLTILGFMLIPAGFVFLSLVMLVLSITREASGGLVLGAWAGYYLVISYSGIWLAKTVLAKVIGSLTSMIFLLFTTPLVDLMALLHRLKVPGIFLELMVLTYRFIFVFLETAGQIYRAQEARCGFTTRSSAFRALRLLIVNLFTKTLHRSRQLTLGLAGRGYRGVLLVPKELPPLSVSHLLGIVVFVLVLGIIVLGAAGGVL</sequence>
<dbReference type="Pfam" id="PF02361">
    <property type="entry name" value="CbiQ"/>
    <property type="match status" value="1"/>
</dbReference>
<dbReference type="InterPro" id="IPR012809">
    <property type="entry name" value="ECF_CbiQ"/>
</dbReference>
<gene>
    <name evidence="7" type="primary">cbiQ</name>
    <name evidence="7" type="ORF">BR63_18720</name>
</gene>
<organism evidence="7 8">
    <name type="scientific">Thermanaerosceptrum fracticalcis</name>
    <dbReference type="NCBI Taxonomy" id="1712410"/>
    <lineage>
        <taxon>Bacteria</taxon>
        <taxon>Bacillati</taxon>
        <taxon>Bacillota</taxon>
        <taxon>Clostridia</taxon>
        <taxon>Eubacteriales</taxon>
        <taxon>Peptococcaceae</taxon>
        <taxon>Thermanaerosceptrum</taxon>
    </lineage>
</organism>
<feature type="transmembrane region" description="Helical" evidence="6">
    <location>
        <begin position="148"/>
        <end position="167"/>
    </location>
</feature>
<feature type="transmembrane region" description="Helical" evidence="6">
    <location>
        <begin position="120"/>
        <end position="142"/>
    </location>
</feature>
<dbReference type="EMBL" id="CP045798">
    <property type="protein sequence ID" value="QNB48120.1"/>
    <property type="molecule type" value="Genomic_DNA"/>
</dbReference>
<evidence type="ECO:0000256" key="2">
    <source>
        <dbReference type="ARBA" id="ARBA00022475"/>
    </source>
</evidence>
<dbReference type="InterPro" id="IPR052770">
    <property type="entry name" value="Cobalt_transport_CbiQ"/>
</dbReference>
<evidence type="ECO:0000256" key="5">
    <source>
        <dbReference type="ARBA" id="ARBA00023136"/>
    </source>
</evidence>
<feature type="transmembrane region" description="Helical" evidence="6">
    <location>
        <begin position="238"/>
        <end position="259"/>
    </location>
</feature>
<dbReference type="InterPro" id="IPR003339">
    <property type="entry name" value="ABC/ECF_trnsptr_transmembrane"/>
</dbReference>
<dbReference type="NCBIfam" id="TIGR02454">
    <property type="entry name" value="ECF_T_CbiQ"/>
    <property type="match status" value="1"/>
</dbReference>
<protein>
    <submittedName>
        <fullName evidence="7">Cobalt ECF transporter T component CbiQ</fullName>
    </submittedName>
</protein>
<reference evidence="7 8" key="1">
    <citation type="journal article" date="2019" name="Front. Microbiol.">
        <title>Thermoanaerosceptrum fracticalcis gen. nov. sp. nov., a Novel Fumarate-Fermenting Microorganism From a Deep Fractured Carbonate Aquifer of the US Great Basin.</title>
        <authorList>
            <person name="Hamilton-Brehm S.D."/>
            <person name="Stewart L.E."/>
            <person name="Zavarin M."/>
            <person name="Caldwell M."/>
            <person name="Lawson P.A."/>
            <person name="Onstott T.C."/>
            <person name="Grzymski J."/>
            <person name="Neveux I."/>
            <person name="Lollar B.S."/>
            <person name="Russell C.E."/>
            <person name="Moser D.P."/>
        </authorList>
    </citation>
    <scope>NUCLEOTIDE SEQUENCE [LARGE SCALE GENOMIC DNA]</scope>
    <source>
        <strain evidence="7 8">DRI-13</strain>
    </source>
</reference>
<dbReference type="RefSeq" id="WP_034420771.1">
    <property type="nucleotide sequence ID" value="NZ_CP045798.1"/>
</dbReference>
<proteinExistence type="predicted"/>
<dbReference type="CDD" id="cd16914">
    <property type="entry name" value="EcfT"/>
    <property type="match status" value="1"/>
</dbReference>
<dbReference type="PANTHER" id="PTHR43723:SF1">
    <property type="entry name" value="COBALT TRANSPORT PROTEIN CBIQ"/>
    <property type="match status" value="1"/>
</dbReference>
<keyword evidence="2" id="KW-1003">Cell membrane</keyword>
<feature type="transmembrane region" description="Helical" evidence="6">
    <location>
        <begin position="23"/>
        <end position="53"/>
    </location>
</feature>
<name>A0A7G6E7R6_THEFR</name>
<keyword evidence="3 6" id="KW-0812">Transmembrane</keyword>
<evidence type="ECO:0000256" key="1">
    <source>
        <dbReference type="ARBA" id="ARBA00004651"/>
    </source>
</evidence>
<accession>A0A7G6E7R6</accession>
<feature type="transmembrane region" description="Helical" evidence="6">
    <location>
        <begin position="60"/>
        <end position="85"/>
    </location>
</feature>
<evidence type="ECO:0000256" key="4">
    <source>
        <dbReference type="ARBA" id="ARBA00022989"/>
    </source>
</evidence>
<evidence type="ECO:0000256" key="6">
    <source>
        <dbReference type="SAM" id="Phobius"/>
    </source>
</evidence>
<comment type="subcellular location">
    <subcellularLocation>
        <location evidence="1">Cell membrane</location>
        <topology evidence="1">Multi-pass membrane protein</topology>
    </subcellularLocation>
</comment>
<dbReference type="AlphaFoldDB" id="A0A7G6E7R6"/>
<keyword evidence="4 6" id="KW-1133">Transmembrane helix</keyword>
<dbReference type="KEGG" id="tfr:BR63_18720"/>
<dbReference type="OrthoDB" id="9815246at2"/>
<dbReference type="PANTHER" id="PTHR43723">
    <property type="entry name" value="COBALT TRANSPORT PROTEIN CBIQ"/>
    <property type="match status" value="1"/>
</dbReference>
<keyword evidence="5 6" id="KW-0472">Membrane</keyword>
<dbReference type="GO" id="GO:0006824">
    <property type="term" value="P:cobalt ion transport"/>
    <property type="evidence" value="ECO:0007669"/>
    <property type="project" value="InterPro"/>
</dbReference>
<evidence type="ECO:0000256" key="3">
    <source>
        <dbReference type="ARBA" id="ARBA00022692"/>
    </source>
</evidence>
<dbReference type="Proteomes" id="UP000515847">
    <property type="component" value="Chromosome"/>
</dbReference>
<evidence type="ECO:0000313" key="7">
    <source>
        <dbReference type="EMBL" id="QNB48120.1"/>
    </source>
</evidence>
<keyword evidence="8" id="KW-1185">Reference proteome</keyword>
<evidence type="ECO:0000313" key="8">
    <source>
        <dbReference type="Proteomes" id="UP000515847"/>
    </source>
</evidence>
<feature type="transmembrane region" description="Helical" evidence="6">
    <location>
        <begin position="91"/>
        <end position="113"/>
    </location>
</feature>
<dbReference type="GO" id="GO:0043190">
    <property type="term" value="C:ATP-binding cassette (ABC) transporter complex"/>
    <property type="evidence" value="ECO:0007669"/>
    <property type="project" value="InterPro"/>
</dbReference>